<dbReference type="InterPro" id="IPR051058">
    <property type="entry name" value="GDSL_Est/Lipase"/>
</dbReference>
<name>A0A8H4EYX5_MUCCL</name>
<evidence type="ECO:0000313" key="3">
    <source>
        <dbReference type="EMBL" id="KAF1799711.1"/>
    </source>
</evidence>
<dbReference type="Pfam" id="PF00657">
    <property type="entry name" value="Lipase_GDSL"/>
    <property type="match status" value="1"/>
</dbReference>
<dbReference type="InterPro" id="IPR001087">
    <property type="entry name" value="GDSL"/>
</dbReference>
<reference evidence="3 4" key="1">
    <citation type="submission" date="2019-09" db="EMBL/GenBank/DDBJ databases">
        <authorList>
            <consortium name="DOE Joint Genome Institute"/>
            <person name="Mondo S.J."/>
            <person name="Navarro-Mendoza M.I."/>
            <person name="Perez-Arques C."/>
            <person name="Panchal S."/>
            <person name="Nicolas F.E."/>
            <person name="Ganguly P."/>
            <person name="Pangilinan J."/>
            <person name="Grigoriev I."/>
            <person name="Heitman J."/>
            <person name="Sanya K."/>
            <person name="Garre V."/>
        </authorList>
    </citation>
    <scope>NUCLEOTIDE SEQUENCE [LARGE SCALE GENOMIC DNA]</scope>
    <source>
        <strain evidence="3 4">MU402</strain>
    </source>
</reference>
<protein>
    <submittedName>
        <fullName evidence="3">GDSL lipase/esterase</fullName>
    </submittedName>
</protein>
<dbReference type="SUPFAM" id="SSF52266">
    <property type="entry name" value="SGNH hydrolase"/>
    <property type="match status" value="1"/>
</dbReference>
<organism evidence="3 4">
    <name type="scientific">Mucor circinelloides f. lusitanicus</name>
    <name type="common">Mucor racemosus var. lusitanicus</name>
    <dbReference type="NCBI Taxonomy" id="29924"/>
    <lineage>
        <taxon>Eukaryota</taxon>
        <taxon>Fungi</taxon>
        <taxon>Fungi incertae sedis</taxon>
        <taxon>Mucoromycota</taxon>
        <taxon>Mucoromycotina</taxon>
        <taxon>Mucoromycetes</taxon>
        <taxon>Mucorales</taxon>
        <taxon>Mucorineae</taxon>
        <taxon>Mucoraceae</taxon>
        <taxon>Mucor</taxon>
    </lineage>
</organism>
<dbReference type="PANTHER" id="PTHR45648:SF22">
    <property type="entry name" value="GDSL LIPASE_ACYLHYDROLASE FAMILY PROTEIN (AFU_ORTHOLOGUE AFUA_4G14700)"/>
    <property type="match status" value="1"/>
</dbReference>
<dbReference type="InterPro" id="IPR036514">
    <property type="entry name" value="SGNH_hydro_sf"/>
</dbReference>
<dbReference type="EMBL" id="JAAECE010000006">
    <property type="protein sequence ID" value="KAF1799711.1"/>
    <property type="molecule type" value="Genomic_DNA"/>
</dbReference>
<gene>
    <name evidence="3" type="ORF">FB192DRAFT_1388110</name>
</gene>
<evidence type="ECO:0000313" key="4">
    <source>
        <dbReference type="Proteomes" id="UP000469890"/>
    </source>
</evidence>
<dbReference type="AlphaFoldDB" id="A0A8H4EYX5"/>
<dbReference type="PANTHER" id="PTHR45648">
    <property type="entry name" value="GDSL LIPASE/ACYLHYDROLASE FAMILY PROTEIN (AFU_ORTHOLOGUE AFUA_4G14700)"/>
    <property type="match status" value="1"/>
</dbReference>
<keyword evidence="2" id="KW-0732">Signal</keyword>
<feature type="signal peptide" evidence="2">
    <location>
        <begin position="1"/>
        <end position="20"/>
    </location>
</feature>
<proteinExistence type="predicted"/>
<comment type="caution">
    <text evidence="3">The sequence shown here is derived from an EMBL/GenBank/DDBJ whole genome shotgun (WGS) entry which is preliminary data.</text>
</comment>
<sequence length="307" mass="34563">MRPLLLLCCLVYYYATFVQAGVVPYSSYSKRSISNFNTIFAFGDSYTANGSLKKFYASNDVDFDEADLHPDTISTIKRSTNGIMWVEYLSKSMNDASLYDFAQSGATANNDLVAHPGSIDMTHQISRYLASNVAQEPKNTSLYVLWTGVNDIRLLFEEESDDLARRSMVDAIAASISNDLQRLHDAGAKYIMLLGLIPLDLIPLYHNQPSDTKQAFNKLVKSYNAALVELLNQFKSEHHDIHASYFDTYQLLETAFSQKELQRNTRIDCGSSDDCGDMIWWNDLHPATAVHKKIAQAMYESIASLGW</sequence>
<evidence type="ECO:0000256" key="1">
    <source>
        <dbReference type="ARBA" id="ARBA00022801"/>
    </source>
</evidence>
<dbReference type="Gene3D" id="3.40.50.1110">
    <property type="entry name" value="SGNH hydrolase"/>
    <property type="match status" value="1"/>
</dbReference>
<feature type="chain" id="PRO_5034363655" evidence="2">
    <location>
        <begin position="21"/>
        <end position="307"/>
    </location>
</feature>
<dbReference type="GO" id="GO:0016788">
    <property type="term" value="F:hydrolase activity, acting on ester bonds"/>
    <property type="evidence" value="ECO:0007669"/>
    <property type="project" value="InterPro"/>
</dbReference>
<dbReference type="CDD" id="cd01846">
    <property type="entry name" value="fatty_acyltransferase_like"/>
    <property type="match status" value="1"/>
</dbReference>
<accession>A0A8H4EYX5</accession>
<dbReference type="Proteomes" id="UP000469890">
    <property type="component" value="Unassembled WGS sequence"/>
</dbReference>
<evidence type="ECO:0000256" key="2">
    <source>
        <dbReference type="SAM" id="SignalP"/>
    </source>
</evidence>
<keyword evidence="1" id="KW-0378">Hydrolase</keyword>